<dbReference type="Pfam" id="PF00293">
    <property type="entry name" value="NUDIX"/>
    <property type="match status" value="1"/>
</dbReference>
<comment type="similarity">
    <text evidence="2 12">Belongs to the Nudix hydrolase family.</text>
</comment>
<evidence type="ECO:0000256" key="12">
    <source>
        <dbReference type="RuleBase" id="RU003476"/>
    </source>
</evidence>
<evidence type="ECO:0000256" key="5">
    <source>
        <dbReference type="ARBA" id="ARBA00022723"/>
    </source>
</evidence>
<dbReference type="AlphaFoldDB" id="A0A2H0WPA6"/>
<evidence type="ECO:0000313" key="15">
    <source>
        <dbReference type="Proteomes" id="UP000230775"/>
    </source>
</evidence>
<evidence type="ECO:0000256" key="11">
    <source>
        <dbReference type="ARBA" id="ARBA00038905"/>
    </source>
</evidence>
<dbReference type="PANTHER" id="PTHR47707">
    <property type="entry name" value="8-OXO-DGTP DIPHOSPHATASE"/>
    <property type="match status" value="1"/>
</dbReference>
<sequence length="128" mass="14982">MKQVNVVAFIVYKNKKILVEKRKLNKKTDPGKVVIPGGHVEQGESFEKACQRELKEELGIECQNFKFIIKLLHHTDIEDQMTHYFSCEEWKGKPVSREAEKIFWVGLKQLNILDFEIDKKAAKGFFKK</sequence>
<evidence type="ECO:0000256" key="9">
    <source>
        <dbReference type="ARBA" id="ARBA00023204"/>
    </source>
</evidence>
<evidence type="ECO:0000256" key="6">
    <source>
        <dbReference type="ARBA" id="ARBA00022763"/>
    </source>
</evidence>
<dbReference type="GO" id="GO:0046872">
    <property type="term" value="F:metal ion binding"/>
    <property type="evidence" value="ECO:0007669"/>
    <property type="project" value="UniProtKB-KW"/>
</dbReference>
<comment type="catalytic activity">
    <reaction evidence="10">
        <text>8-oxo-dGTP + H2O = 8-oxo-dGMP + diphosphate + H(+)</text>
        <dbReference type="Rhea" id="RHEA:31575"/>
        <dbReference type="ChEBI" id="CHEBI:15377"/>
        <dbReference type="ChEBI" id="CHEBI:15378"/>
        <dbReference type="ChEBI" id="CHEBI:33019"/>
        <dbReference type="ChEBI" id="CHEBI:63224"/>
        <dbReference type="ChEBI" id="CHEBI:77896"/>
        <dbReference type="EC" id="3.6.1.55"/>
    </reaction>
</comment>
<evidence type="ECO:0000256" key="3">
    <source>
        <dbReference type="ARBA" id="ARBA00022457"/>
    </source>
</evidence>
<comment type="caution">
    <text evidence="14">The sequence shown here is derived from an EMBL/GenBank/DDBJ whole genome shotgun (WGS) entry which is preliminary data.</text>
</comment>
<dbReference type="SUPFAM" id="SSF55811">
    <property type="entry name" value="Nudix"/>
    <property type="match status" value="1"/>
</dbReference>
<dbReference type="PANTHER" id="PTHR47707:SF1">
    <property type="entry name" value="NUDIX HYDROLASE FAMILY PROTEIN"/>
    <property type="match status" value="1"/>
</dbReference>
<evidence type="ECO:0000256" key="2">
    <source>
        <dbReference type="ARBA" id="ARBA00005582"/>
    </source>
</evidence>
<dbReference type="InterPro" id="IPR020084">
    <property type="entry name" value="NUDIX_hydrolase_CS"/>
</dbReference>
<name>A0A2H0WPA6_9BACT</name>
<dbReference type="PRINTS" id="PR00502">
    <property type="entry name" value="NUDIXFAMILY"/>
</dbReference>
<organism evidence="14 15">
    <name type="scientific">Candidatus Shapirobacteria bacterium CG09_land_8_20_14_0_10_39_12</name>
    <dbReference type="NCBI Taxonomy" id="1974885"/>
    <lineage>
        <taxon>Bacteria</taxon>
        <taxon>Candidatus Shapironibacteriota</taxon>
    </lineage>
</organism>
<keyword evidence="4" id="KW-0235">DNA replication</keyword>
<keyword evidence="6" id="KW-0227">DNA damage</keyword>
<evidence type="ECO:0000313" key="14">
    <source>
        <dbReference type="EMBL" id="PIS14490.1"/>
    </source>
</evidence>
<dbReference type="GO" id="GO:0008413">
    <property type="term" value="F:8-oxo-7,8-dihydroguanosine triphosphate pyrophosphatase activity"/>
    <property type="evidence" value="ECO:0007669"/>
    <property type="project" value="TreeGrafter"/>
</dbReference>
<evidence type="ECO:0000256" key="7">
    <source>
        <dbReference type="ARBA" id="ARBA00022801"/>
    </source>
</evidence>
<evidence type="ECO:0000256" key="1">
    <source>
        <dbReference type="ARBA" id="ARBA00001946"/>
    </source>
</evidence>
<dbReference type="EC" id="3.6.1.55" evidence="11"/>
<gene>
    <name evidence="14" type="ORF">COT64_02345</name>
</gene>
<keyword evidence="3" id="KW-0515">Mutator protein</keyword>
<reference evidence="15" key="1">
    <citation type="submission" date="2017-09" db="EMBL/GenBank/DDBJ databases">
        <title>Depth-based differentiation of microbial function through sediment-hosted aquifers and enrichment of novel symbionts in the deep terrestrial subsurface.</title>
        <authorList>
            <person name="Probst A.J."/>
            <person name="Ladd B."/>
            <person name="Jarett J.K."/>
            <person name="Geller-Mcgrath D.E."/>
            <person name="Sieber C.M.K."/>
            <person name="Emerson J.B."/>
            <person name="Anantharaman K."/>
            <person name="Thomas B.C."/>
            <person name="Malmstrom R."/>
            <person name="Stieglmeier M."/>
            <person name="Klingl A."/>
            <person name="Woyke T."/>
            <person name="Ryan C.M."/>
            <person name="Banfield J.F."/>
        </authorList>
    </citation>
    <scope>NUCLEOTIDE SEQUENCE [LARGE SCALE GENOMIC DNA]</scope>
</reference>
<dbReference type="InterPro" id="IPR015797">
    <property type="entry name" value="NUDIX_hydrolase-like_dom_sf"/>
</dbReference>
<dbReference type="Proteomes" id="UP000230775">
    <property type="component" value="Unassembled WGS sequence"/>
</dbReference>
<dbReference type="GO" id="GO:0006281">
    <property type="term" value="P:DNA repair"/>
    <property type="evidence" value="ECO:0007669"/>
    <property type="project" value="UniProtKB-KW"/>
</dbReference>
<keyword evidence="8" id="KW-0460">Magnesium</keyword>
<comment type="cofactor">
    <cofactor evidence="1">
        <name>Mg(2+)</name>
        <dbReference type="ChEBI" id="CHEBI:18420"/>
    </cofactor>
</comment>
<dbReference type="GO" id="GO:0035539">
    <property type="term" value="F:8-oxo-7,8-dihydrodeoxyguanosine triphosphate pyrophosphatase activity"/>
    <property type="evidence" value="ECO:0007669"/>
    <property type="project" value="UniProtKB-EC"/>
</dbReference>
<evidence type="ECO:0000256" key="8">
    <source>
        <dbReference type="ARBA" id="ARBA00022842"/>
    </source>
</evidence>
<dbReference type="GO" id="GO:0006260">
    <property type="term" value="P:DNA replication"/>
    <property type="evidence" value="ECO:0007669"/>
    <property type="project" value="UniProtKB-KW"/>
</dbReference>
<keyword evidence="5" id="KW-0479">Metal-binding</keyword>
<dbReference type="PROSITE" id="PS51462">
    <property type="entry name" value="NUDIX"/>
    <property type="match status" value="1"/>
</dbReference>
<evidence type="ECO:0000259" key="13">
    <source>
        <dbReference type="PROSITE" id="PS51462"/>
    </source>
</evidence>
<dbReference type="InterPro" id="IPR047127">
    <property type="entry name" value="MutT-like"/>
</dbReference>
<dbReference type="PROSITE" id="PS00893">
    <property type="entry name" value="NUDIX_BOX"/>
    <property type="match status" value="1"/>
</dbReference>
<evidence type="ECO:0000256" key="4">
    <source>
        <dbReference type="ARBA" id="ARBA00022705"/>
    </source>
</evidence>
<dbReference type="GO" id="GO:0044715">
    <property type="term" value="F:8-oxo-dGDP phosphatase activity"/>
    <property type="evidence" value="ECO:0007669"/>
    <property type="project" value="TreeGrafter"/>
</dbReference>
<dbReference type="InterPro" id="IPR020476">
    <property type="entry name" value="Nudix_hydrolase"/>
</dbReference>
<dbReference type="Gene3D" id="3.90.79.10">
    <property type="entry name" value="Nucleoside Triphosphate Pyrophosphohydrolase"/>
    <property type="match status" value="1"/>
</dbReference>
<keyword evidence="9" id="KW-0234">DNA repair</keyword>
<proteinExistence type="inferred from homology"/>
<dbReference type="GO" id="GO:0044716">
    <property type="term" value="F:8-oxo-GDP phosphatase activity"/>
    <property type="evidence" value="ECO:0007669"/>
    <property type="project" value="TreeGrafter"/>
</dbReference>
<feature type="domain" description="Nudix hydrolase" evidence="13">
    <location>
        <begin position="1"/>
        <end position="127"/>
    </location>
</feature>
<dbReference type="InterPro" id="IPR000086">
    <property type="entry name" value="NUDIX_hydrolase_dom"/>
</dbReference>
<protein>
    <recommendedName>
        <fullName evidence="11">8-oxo-dGTP diphosphatase</fullName>
        <ecNumber evidence="11">3.6.1.55</ecNumber>
    </recommendedName>
</protein>
<keyword evidence="7 12" id="KW-0378">Hydrolase</keyword>
<dbReference type="EMBL" id="PEZI01000048">
    <property type="protein sequence ID" value="PIS14490.1"/>
    <property type="molecule type" value="Genomic_DNA"/>
</dbReference>
<accession>A0A2H0WPA6</accession>
<evidence type="ECO:0000256" key="10">
    <source>
        <dbReference type="ARBA" id="ARBA00035861"/>
    </source>
</evidence>